<dbReference type="InterPro" id="IPR001041">
    <property type="entry name" value="2Fe-2S_ferredoxin-type"/>
</dbReference>
<evidence type="ECO:0008006" key="12">
    <source>
        <dbReference type="Google" id="ProtNLM"/>
    </source>
</evidence>
<evidence type="ECO:0000313" key="11">
    <source>
        <dbReference type="Proteomes" id="UP000284605"/>
    </source>
</evidence>
<dbReference type="GO" id="GO:0051537">
    <property type="term" value="F:2 iron, 2 sulfur cluster binding"/>
    <property type="evidence" value="ECO:0007669"/>
    <property type="project" value="UniProtKB-KW"/>
</dbReference>
<feature type="domain" description="2Fe-2S ferredoxin-type" evidence="8">
    <location>
        <begin position="526"/>
        <end position="613"/>
    </location>
</feature>
<dbReference type="CDD" id="cd00207">
    <property type="entry name" value="fer2"/>
    <property type="match status" value="1"/>
</dbReference>
<keyword evidence="7" id="KW-1133">Transmembrane helix</keyword>
<evidence type="ECO:0000256" key="5">
    <source>
        <dbReference type="ARBA" id="ARBA00023004"/>
    </source>
</evidence>
<evidence type="ECO:0000256" key="3">
    <source>
        <dbReference type="ARBA" id="ARBA00022723"/>
    </source>
</evidence>
<dbReference type="PROSITE" id="PS00197">
    <property type="entry name" value="2FE2S_FER_1"/>
    <property type="match status" value="1"/>
</dbReference>
<keyword evidence="4" id="KW-0560">Oxidoreductase</keyword>
<keyword evidence="2" id="KW-0001">2Fe-2S</keyword>
<keyword evidence="1" id="KW-0285">Flavoprotein</keyword>
<evidence type="ECO:0000259" key="9">
    <source>
        <dbReference type="PROSITE" id="PS51384"/>
    </source>
</evidence>
<dbReference type="GO" id="GO:0046872">
    <property type="term" value="F:metal ion binding"/>
    <property type="evidence" value="ECO:0007669"/>
    <property type="project" value="UniProtKB-KW"/>
</dbReference>
<protein>
    <recommendedName>
        <fullName evidence="12">2Fe-2S iron-sulfur cluster binding domain-containing protein</fullName>
    </recommendedName>
</protein>
<dbReference type="Pfam" id="PF00111">
    <property type="entry name" value="Fer2"/>
    <property type="match status" value="1"/>
</dbReference>
<keyword evidence="11" id="KW-1185">Reference proteome</keyword>
<keyword evidence="5" id="KW-0408">Iron</keyword>
<keyword evidence="6" id="KW-0411">Iron-sulfur</keyword>
<comment type="caution">
    <text evidence="10">The sequence shown here is derived from an EMBL/GenBank/DDBJ whole genome shotgun (WGS) entry which is preliminary data.</text>
</comment>
<dbReference type="InterPro" id="IPR036010">
    <property type="entry name" value="2Fe-2S_ferredoxin-like_sf"/>
</dbReference>
<dbReference type="SUPFAM" id="SSF63380">
    <property type="entry name" value="Riboflavin synthase domain-like"/>
    <property type="match status" value="1"/>
</dbReference>
<feature type="transmembrane region" description="Helical" evidence="7">
    <location>
        <begin position="170"/>
        <end position="189"/>
    </location>
</feature>
<dbReference type="Gene3D" id="3.40.50.80">
    <property type="entry name" value="Nucleotide-binding domain of ferredoxin-NADP reductase (FNR) module"/>
    <property type="match status" value="1"/>
</dbReference>
<keyword evidence="3" id="KW-0479">Metal-binding</keyword>
<evidence type="ECO:0000256" key="7">
    <source>
        <dbReference type="SAM" id="Phobius"/>
    </source>
</evidence>
<dbReference type="SUPFAM" id="SSF52343">
    <property type="entry name" value="Ferredoxin reductase-like, C-terminal NADP-linked domain"/>
    <property type="match status" value="1"/>
</dbReference>
<dbReference type="EMBL" id="QYUK01000011">
    <property type="protein sequence ID" value="RJF86416.1"/>
    <property type="molecule type" value="Genomic_DNA"/>
</dbReference>
<evidence type="ECO:0000259" key="8">
    <source>
        <dbReference type="PROSITE" id="PS51085"/>
    </source>
</evidence>
<feature type="transmembrane region" description="Helical" evidence="7">
    <location>
        <begin position="139"/>
        <end position="158"/>
    </location>
</feature>
<dbReference type="InterPro" id="IPR005804">
    <property type="entry name" value="FA_desaturase_dom"/>
</dbReference>
<dbReference type="PANTHER" id="PTHR47354">
    <property type="entry name" value="NADH OXIDOREDUCTASE HCR"/>
    <property type="match status" value="1"/>
</dbReference>
<evidence type="ECO:0000256" key="2">
    <source>
        <dbReference type="ARBA" id="ARBA00022714"/>
    </source>
</evidence>
<dbReference type="GO" id="GO:0006629">
    <property type="term" value="P:lipid metabolic process"/>
    <property type="evidence" value="ECO:0007669"/>
    <property type="project" value="InterPro"/>
</dbReference>
<dbReference type="InterPro" id="IPR017938">
    <property type="entry name" value="Riboflavin_synthase-like_b-brl"/>
</dbReference>
<dbReference type="RefSeq" id="WP_119777054.1">
    <property type="nucleotide sequence ID" value="NZ_QYUK01000011.1"/>
</dbReference>
<evidence type="ECO:0000256" key="4">
    <source>
        <dbReference type="ARBA" id="ARBA00023002"/>
    </source>
</evidence>
<dbReference type="InterPro" id="IPR050415">
    <property type="entry name" value="MRET"/>
</dbReference>
<dbReference type="Gene3D" id="3.10.20.30">
    <property type="match status" value="1"/>
</dbReference>
<gene>
    <name evidence="10" type="ORF">D3874_04740</name>
</gene>
<dbReference type="OrthoDB" id="9792185at2"/>
<dbReference type="Gene3D" id="2.40.30.10">
    <property type="entry name" value="Translation factors"/>
    <property type="match status" value="1"/>
</dbReference>
<keyword evidence="7" id="KW-0812">Transmembrane</keyword>
<feature type="domain" description="FAD-binding FR-type" evidence="9">
    <location>
        <begin position="300"/>
        <end position="401"/>
    </location>
</feature>
<dbReference type="InterPro" id="IPR012675">
    <property type="entry name" value="Beta-grasp_dom_sf"/>
</dbReference>
<reference evidence="10 11" key="1">
    <citation type="submission" date="2018-09" db="EMBL/GenBank/DDBJ databases">
        <authorList>
            <person name="Zhu H."/>
        </authorList>
    </citation>
    <scope>NUCLEOTIDE SEQUENCE [LARGE SCALE GENOMIC DNA]</scope>
    <source>
        <strain evidence="10 11">K1W22B-8</strain>
    </source>
</reference>
<keyword evidence="7" id="KW-0472">Membrane</keyword>
<sequence length="613" mass="66994">MMQTQATADWGLAAKARATRTLQDLHVLPLFPVPTLLLLAACLGGFALSAWGMLAGGLSPWLGVPIGAVLVYASFTVLHDGTHRAISRNPLLNEIIGTMGGQILLPGIEVAVYRHLHLEHHKHTGHHTEDPDDILVRPLPGSLPSMVFIDVVWFFWYMKRFNRWPALQNARFVFGFTLYVAWHAAWIASPYATDWLIAWMLPQRLGLGILTYLFAHIQHPPGIMQNDHPLHATVMIERNPLALAFMLGQSAHLMHHLYPQLPFYRLEAGWQAASALLSPRRLNFRGLFDPGNPSAPAAEMPWLEARIAVVEDIAAGIRLFTLEGVQGPLPVFEAGAHVDLRLGPSVVRQYSLIGMPGVAGRWQIAVKREAEGRGGSIAVHERLLAGAAINVGRPRNHFPLTIGSGRHILVAGGIGITPLLSMAYALSGRGFELHVFARDESHAPFGTSLSRFPFRDRIGTHYDQGKGFPETAVAAVLGPWREGDRIYLCGPAGFMAFVTRSATAMGWPEDTISTESFSPQDDTPQKAFTLELARARQQLEVPAGVAITDVLDKARLSVDTLCRRGICGTCRCRLVSGAVVHRDSVLTPAERAAGQFIPCVSRGTGENVVVLDL</sequence>
<dbReference type="Pfam" id="PF00487">
    <property type="entry name" value="FA_desaturase"/>
    <property type="match status" value="1"/>
</dbReference>
<dbReference type="GO" id="GO:0016491">
    <property type="term" value="F:oxidoreductase activity"/>
    <property type="evidence" value="ECO:0007669"/>
    <property type="project" value="UniProtKB-KW"/>
</dbReference>
<proteinExistence type="predicted"/>
<evidence type="ECO:0000256" key="1">
    <source>
        <dbReference type="ARBA" id="ARBA00022630"/>
    </source>
</evidence>
<dbReference type="PANTHER" id="PTHR47354:SF1">
    <property type="entry name" value="CARNITINE MONOOXYGENASE REDUCTASE SUBUNIT"/>
    <property type="match status" value="1"/>
</dbReference>
<dbReference type="AlphaFoldDB" id="A0A418W8U3"/>
<dbReference type="CDD" id="cd06185">
    <property type="entry name" value="PDR_like"/>
    <property type="match status" value="1"/>
</dbReference>
<dbReference type="InterPro" id="IPR017927">
    <property type="entry name" value="FAD-bd_FR_type"/>
</dbReference>
<dbReference type="PROSITE" id="PS51085">
    <property type="entry name" value="2FE2S_FER_2"/>
    <property type="match status" value="1"/>
</dbReference>
<feature type="transmembrane region" description="Helical" evidence="7">
    <location>
        <begin position="58"/>
        <end position="79"/>
    </location>
</feature>
<evidence type="ECO:0000313" key="10">
    <source>
        <dbReference type="EMBL" id="RJF86416.1"/>
    </source>
</evidence>
<accession>A0A418W8U3</accession>
<dbReference type="PRINTS" id="PR00409">
    <property type="entry name" value="PHDIOXRDTASE"/>
</dbReference>
<name>A0A418W8U3_9PROT</name>
<dbReference type="SUPFAM" id="SSF54292">
    <property type="entry name" value="2Fe-2S ferredoxin-like"/>
    <property type="match status" value="1"/>
</dbReference>
<dbReference type="InterPro" id="IPR039261">
    <property type="entry name" value="FNR_nucleotide-bd"/>
</dbReference>
<evidence type="ECO:0000256" key="6">
    <source>
        <dbReference type="ARBA" id="ARBA00023014"/>
    </source>
</evidence>
<dbReference type="Proteomes" id="UP000284605">
    <property type="component" value="Unassembled WGS sequence"/>
</dbReference>
<feature type="transmembrane region" description="Helical" evidence="7">
    <location>
        <begin position="91"/>
        <end position="113"/>
    </location>
</feature>
<dbReference type="PROSITE" id="PS51384">
    <property type="entry name" value="FAD_FR"/>
    <property type="match status" value="1"/>
</dbReference>
<dbReference type="InterPro" id="IPR006058">
    <property type="entry name" value="2Fe2S_fd_BS"/>
</dbReference>
<organism evidence="10 11">
    <name type="scientific">Oleomonas cavernae</name>
    <dbReference type="NCBI Taxonomy" id="2320859"/>
    <lineage>
        <taxon>Bacteria</taxon>
        <taxon>Pseudomonadati</taxon>
        <taxon>Pseudomonadota</taxon>
        <taxon>Alphaproteobacteria</taxon>
        <taxon>Acetobacterales</taxon>
        <taxon>Acetobacteraceae</taxon>
        <taxon>Oleomonas</taxon>
    </lineage>
</organism>
<feature type="transmembrane region" description="Helical" evidence="7">
    <location>
        <begin position="27"/>
        <end position="52"/>
    </location>
</feature>